<gene>
    <name evidence="2" type="ORF">G8W61_005325</name>
</gene>
<organism evidence="2">
    <name type="scientific">Salmonella enterica</name>
    <name type="common">Salmonella choleraesuis</name>
    <dbReference type="NCBI Taxonomy" id="28901"/>
    <lineage>
        <taxon>Bacteria</taxon>
        <taxon>Pseudomonadati</taxon>
        <taxon>Pseudomonadota</taxon>
        <taxon>Gammaproteobacteria</taxon>
        <taxon>Enterobacterales</taxon>
        <taxon>Enterobacteriaceae</taxon>
        <taxon>Salmonella</taxon>
    </lineage>
</organism>
<name>A0A759YLG4_SALER</name>
<sequence length="444" mass="49292">MKLNKFSLKQSCFLISVILLAPEIQAESGDSVLFNYYSGSDLFNRESRMGLQAKACHSLGDPINISFKLGRMFPAPEITLDIKGKNYSKSYSVFSGGIKNKSGAGDASFDIPFKITKNGSATGQSFVDVVVQKTAEYKDRFCFHPDFRDNSYIFTNGYIPIYENENRYTKLCGSHYLGSISYVWGGDPLNTPASQTLKDNVGIRTGVVYFKTFEPGSDLHNELEVRSFLGAVNDNGQVVSEVSNYVLPIQSENAKVGYTTLDSADFSYSLSNRNITELKLVVKSQGFAEYKWEWVASDDNPNILHLKYTNPIIEPIISPVPNDVEAPTDPSDSNPPNPAKTDPYNINSFYAKNDFYKGTLAGKDSLNQQYENYNSVMPLSLPPDSAGDINLVNTDSLSFTLRTPANKSQGYIELSAFGQPLQFAPLKYKDKEIASAMQMRNACY</sequence>
<protein>
    <submittedName>
        <fullName evidence="2">Uncharacterized protein</fullName>
    </submittedName>
</protein>
<proteinExistence type="predicted"/>
<comment type="caution">
    <text evidence="2">The sequence shown here is derived from an EMBL/GenBank/DDBJ whole genome shotgun (WGS) entry which is preliminary data.</text>
</comment>
<dbReference type="AlphaFoldDB" id="A0A759YLG4"/>
<feature type="region of interest" description="Disordered" evidence="1">
    <location>
        <begin position="319"/>
        <end position="343"/>
    </location>
</feature>
<accession>A0A759YLG4</accession>
<dbReference type="EMBL" id="DAAXRP010000035">
    <property type="protein sequence ID" value="HAG2284915.1"/>
    <property type="molecule type" value="Genomic_DNA"/>
</dbReference>
<reference evidence="2" key="1">
    <citation type="journal article" date="2018" name="Genome Biol.">
        <title>SKESA: strategic k-mer extension for scrupulous assemblies.</title>
        <authorList>
            <person name="Souvorov A."/>
            <person name="Agarwala R."/>
            <person name="Lipman D.J."/>
        </authorList>
    </citation>
    <scope>NUCLEOTIDE SEQUENCE</scope>
    <source>
        <strain evidence="2">MA.CK_94/00001630</strain>
    </source>
</reference>
<evidence type="ECO:0000313" key="2">
    <source>
        <dbReference type="EMBL" id="HAG2284915.1"/>
    </source>
</evidence>
<evidence type="ECO:0000256" key="1">
    <source>
        <dbReference type="SAM" id="MobiDB-lite"/>
    </source>
</evidence>
<reference evidence="2" key="2">
    <citation type="submission" date="2020-02" db="EMBL/GenBank/DDBJ databases">
        <authorList>
            <consortium name="NCBI Pathogen Detection Project"/>
        </authorList>
    </citation>
    <scope>NUCLEOTIDE SEQUENCE</scope>
    <source>
        <strain evidence="2">MA.CK_94/00001630</strain>
    </source>
</reference>